<dbReference type="AlphaFoldDB" id="A0A7W6CQ27"/>
<dbReference type="InterPro" id="IPR011990">
    <property type="entry name" value="TPR-like_helical_dom_sf"/>
</dbReference>
<proteinExistence type="predicted"/>
<feature type="chain" id="PRO_5030785707" evidence="1">
    <location>
        <begin position="29"/>
        <end position="395"/>
    </location>
</feature>
<dbReference type="Gene3D" id="1.25.40.10">
    <property type="entry name" value="Tetratricopeptide repeat domain"/>
    <property type="match status" value="1"/>
</dbReference>
<gene>
    <name evidence="2" type="ORF">GGR38_004820</name>
</gene>
<evidence type="ECO:0000313" key="2">
    <source>
        <dbReference type="EMBL" id="MBB3957845.1"/>
    </source>
</evidence>
<dbReference type="Proteomes" id="UP000548867">
    <property type="component" value="Unassembled WGS sequence"/>
</dbReference>
<evidence type="ECO:0000313" key="3">
    <source>
        <dbReference type="Proteomes" id="UP000548867"/>
    </source>
</evidence>
<keyword evidence="3" id="KW-1185">Reference proteome</keyword>
<name>A0A7W6CQ27_9SPHN</name>
<feature type="signal peptide" evidence="1">
    <location>
        <begin position="1"/>
        <end position="28"/>
    </location>
</feature>
<comment type="caution">
    <text evidence="2">The sequence shown here is derived from an EMBL/GenBank/DDBJ whole genome shotgun (WGS) entry which is preliminary data.</text>
</comment>
<sequence>MKTKTKIGGLLILPLVVAALALPLPATAKTGPEPVEMTWPGGWGKVELIVREDRAELVSHELGGTTRRLRMIATPDDALAVLADERLAFTWPALLKWAGDDLQILRDRALKQAKEAAEGNAKSLPALNWMQQGIGGDNRAILQYIKILKDTGHFDEAITFAKERLAALPRGSAADFMRSDLKLRIADLLVGQGFVDQAIESLRNSIKEQTRPTPFQINEKISLVEVLAISGRYDEALVALDEAIDTFKQMSPGLFPSYEKAPGAMAYFSAMRGCALYGLGRKEEAIALFAGIKDQPGLTSSFSGVEDARLKGISCTRNVDLLAAEIAKQIMTAPPAGQIMIWLQGAELYGPAAKVREQALSREIVVKAMAGRVRLLGGPLEPALRGWIPKTSAPQ</sequence>
<dbReference type="SUPFAM" id="SSF48452">
    <property type="entry name" value="TPR-like"/>
    <property type="match status" value="1"/>
</dbReference>
<reference evidence="2 3" key="1">
    <citation type="submission" date="2020-08" db="EMBL/GenBank/DDBJ databases">
        <title>Genomic Encyclopedia of Type Strains, Phase IV (KMG-IV): sequencing the most valuable type-strain genomes for metagenomic binning, comparative biology and taxonomic classification.</title>
        <authorList>
            <person name="Goeker M."/>
        </authorList>
    </citation>
    <scope>NUCLEOTIDE SEQUENCE [LARGE SCALE GENOMIC DNA]</scope>
    <source>
        <strain evidence="2 3">DSM 27057</strain>
    </source>
</reference>
<keyword evidence="1" id="KW-0732">Signal</keyword>
<organism evidence="2 3">
    <name type="scientific">Novosphingobium sediminicola</name>
    <dbReference type="NCBI Taxonomy" id="563162"/>
    <lineage>
        <taxon>Bacteria</taxon>
        <taxon>Pseudomonadati</taxon>
        <taxon>Pseudomonadota</taxon>
        <taxon>Alphaproteobacteria</taxon>
        <taxon>Sphingomonadales</taxon>
        <taxon>Sphingomonadaceae</taxon>
        <taxon>Novosphingobium</taxon>
    </lineage>
</organism>
<protein>
    <submittedName>
        <fullName evidence="2">Tetratricopeptide (TPR) repeat protein</fullName>
    </submittedName>
</protein>
<accession>A0A7W6CQ27</accession>
<dbReference type="EMBL" id="JACIDX010000041">
    <property type="protein sequence ID" value="MBB3957845.1"/>
    <property type="molecule type" value="Genomic_DNA"/>
</dbReference>
<evidence type="ECO:0000256" key="1">
    <source>
        <dbReference type="SAM" id="SignalP"/>
    </source>
</evidence>